<sequence>MRYPKATALSAIALSTTTLATPVHKRANVSMIYDFASLDPTPEFNWTPCFDTFTCTLLEVPLDYDDTSAGTTGIAFIKWSTNATNSSSPPQDILTNPGGPGGSGVTFLISALELLTEAFGTDNNIVSFDPRGVNNSGPDVSCFPGVKNTAQLYGRGWGSAVDVNSTSSIATAWAQAGAFGDWCTAAHSGANDTAKYANTIATAQDMLHYTEVLAASNGEDKDSSELWYYGASYGTVLGSTFASLFPDRVGRIILDGVVDGEDYYQGKWEANLFDADAAVKSFFTYCYEGGSSSCAFWDESPEAIEDRWNNVLAKLEAEPITVINTTVVSTPTIVTITDFKNVLLQVPYSPSVYFPILANVLAELEQGNGDGLALYSGEGASLQCSDSSPLVYNEIEPRFFIACNDANGRFNLSTVEDFTENADYLYNQSHLLGEAWAAATAVICRKLDIKAPQNQIFTGVPSANETSHPILFIGNTVDPVTPLRGAKKMSSKFGGSRVLTQDSVGHTSEAAVSKCTFKYVQQYFADASLPDEGTVCEADEVPFQASSSAFNTKARREIRKLKKRHHI</sequence>
<gene>
    <name evidence="5" type="ORF">K491DRAFT_710077</name>
</gene>
<dbReference type="Gene3D" id="3.40.50.1820">
    <property type="entry name" value="alpha/beta hydrolase"/>
    <property type="match status" value="1"/>
</dbReference>
<feature type="domain" description="Peptidase S33 tripeptidyl aminopeptidase-like C-terminal" evidence="4">
    <location>
        <begin position="432"/>
        <end position="536"/>
    </location>
</feature>
<dbReference type="GO" id="GO:0016787">
    <property type="term" value="F:hydrolase activity"/>
    <property type="evidence" value="ECO:0007669"/>
    <property type="project" value="UniProtKB-KW"/>
</dbReference>
<dbReference type="EMBL" id="MU004290">
    <property type="protein sequence ID" value="KAF2662120.1"/>
    <property type="molecule type" value="Genomic_DNA"/>
</dbReference>
<feature type="chain" id="PRO_5025447835" description="Peptidase S33 tripeptidyl aminopeptidase-like C-terminal domain-containing protein" evidence="3">
    <location>
        <begin position="21"/>
        <end position="567"/>
    </location>
</feature>
<proteinExistence type="inferred from homology"/>
<dbReference type="Pfam" id="PF08386">
    <property type="entry name" value="Abhydrolase_4"/>
    <property type="match status" value="1"/>
</dbReference>
<dbReference type="PANTHER" id="PTHR43248:SF25">
    <property type="entry name" value="AB HYDROLASE-1 DOMAIN-CONTAINING PROTEIN-RELATED"/>
    <property type="match status" value="1"/>
</dbReference>
<comment type="similarity">
    <text evidence="1">Belongs to the peptidase S33 family.</text>
</comment>
<dbReference type="InterPro" id="IPR013595">
    <property type="entry name" value="Pept_S33_TAP-like_C"/>
</dbReference>
<protein>
    <recommendedName>
        <fullName evidence="4">Peptidase S33 tripeptidyl aminopeptidase-like C-terminal domain-containing protein</fullName>
    </recommendedName>
</protein>
<reference evidence="5" key="1">
    <citation type="journal article" date="2020" name="Stud. Mycol.">
        <title>101 Dothideomycetes genomes: a test case for predicting lifestyles and emergence of pathogens.</title>
        <authorList>
            <person name="Haridas S."/>
            <person name="Albert R."/>
            <person name="Binder M."/>
            <person name="Bloem J."/>
            <person name="Labutti K."/>
            <person name="Salamov A."/>
            <person name="Andreopoulos B."/>
            <person name="Baker S."/>
            <person name="Barry K."/>
            <person name="Bills G."/>
            <person name="Bluhm B."/>
            <person name="Cannon C."/>
            <person name="Castanera R."/>
            <person name="Culley D."/>
            <person name="Daum C."/>
            <person name="Ezra D."/>
            <person name="Gonzalez J."/>
            <person name="Henrissat B."/>
            <person name="Kuo A."/>
            <person name="Liang C."/>
            <person name="Lipzen A."/>
            <person name="Lutzoni F."/>
            <person name="Magnuson J."/>
            <person name="Mondo S."/>
            <person name="Nolan M."/>
            <person name="Ohm R."/>
            <person name="Pangilinan J."/>
            <person name="Park H.-J."/>
            <person name="Ramirez L."/>
            <person name="Alfaro M."/>
            <person name="Sun H."/>
            <person name="Tritt A."/>
            <person name="Yoshinaga Y."/>
            <person name="Zwiers L.-H."/>
            <person name="Turgeon B."/>
            <person name="Goodwin S."/>
            <person name="Spatafora J."/>
            <person name="Crous P."/>
            <person name="Grigoriev I."/>
        </authorList>
    </citation>
    <scope>NUCLEOTIDE SEQUENCE</scope>
    <source>
        <strain evidence="5">CBS 122681</strain>
    </source>
</reference>
<dbReference type="AlphaFoldDB" id="A0A6A6TQN8"/>
<keyword evidence="2" id="KW-0378">Hydrolase</keyword>
<dbReference type="InterPro" id="IPR051601">
    <property type="entry name" value="Serine_prot/Carboxylest_S33"/>
</dbReference>
<name>A0A6A6TQN8_9PLEO</name>
<dbReference type="PANTHER" id="PTHR43248">
    <property type="entry name" value="2-SUCCINYL-6-HYDROXY-2,4-CYCLOHEXADIENE-1-CARBOXYLATE SYNTHASE"/>
    <property type="match status" value="1"/>
</dbReference>
<dbReference type="OrthoDB" id="425534at2759"/>
<organism evidence="5 6">
    <name type="scientific">Lophiostoma macrostomum CBS 122681</name>
    <dbReference type="NCBI Taxonomy" id="1314788"/>
    <lineage>
        <taxon>Eukaryota</taxon>
        <taxon>Fungi</taxon>
        <taxon>Dikarya</taxon>
        <taxon>Ascomycota</taxon>
        <taxon>Pezizomycotina</taxon>
        <taxon>Dothideomycetes</taxon>
        <taxon>Pleosporomycetidae</taxon>
        <taxon>Pleosporales</taxon>
        <taxon>Lophiostomataceae</taxon>
        <taxon>Lophiostoma</taxon>
    </lineage>
</organism>
<keyword evidence="3" id="KW-0732">Signal</keyword>
<evidence type="ECO:0000259" key="4">
    <source>
        <dbReference type="Pfam" id="PF08386"/>
    </source>
</evidence>
<keyword evidence="6" id="KW-1185">Reference proteome</keyword>
<evidence type="ECO:0000256" key="2">
    <source>
        <dbReference type="ARBA" id="ARBA00022801"/>
    </source>
</evidence>
<dbReference type="InterPro" id="IPR029058">
    <property type="entry name" value="AB_hydrolase_fold"/>
</dbReference>
<evidence type="ECO:0000313" key="5">
    <source>
        <dbReference type="EMBL" id="KAF2662120.1"/>
    </source>
</evidence>
<evidence type="ECO:0000256" key="1">
    <source>
        <dbReference type="ARBA" id="ARBA00010088"/>
    </source>
</evidence>
<dbReference type="Proteomes" id="UP000799324">
    <property type="component" value="Unassembled WGS sequence"/>
</dbReference>
<dbReference type="SUPFAM" id="SSF53474">
    <property type="entry name" value="alpha/beta-Hydrolases"/>
    <property type="match status" value="2"/>
</dbReference>
<evidence type="ECO:0000313" key="6">
    <source>
        <dbReference type="Proteomes" id="UP000799324"/>
    </source>
</evidence>
<evidence type="ECO:0000256" key="3">
    <source>
        <dbReference type="SAM" id="SignalP"/>
    </source>
</evidence>
<feature type="signal peptide" evidence="3">
    <location>
        <begin position="1"/>
        <end position="20"/>
    </location>
</feature>
<accession>A0A6A6TQN8</accession>